<sequence length="263" mass="28958">MMAVVVQRRVAAVVGALVADAAAQPLHWIYNLEKLHALVGTREDVAFWDPSANPFYTLPCGALSGYGDQAFTILKSLVDSNGFDPENLKKSTLECFGPNSKYENPVNAVYKDKADIAKKNAKYPIDGPWRHASIKEFLRNFAEGKEVTGAIDDEQIDCALRVVPVVALYAGRPEMLSVAEQVIRQTQNNDLAVAVGLTASRLLEYYILHGPSDDAIDDVIRQLSTAGRSNPQELDTAMVAFLREVVRKKNVPHLQATKDFTNN</sequence>
<protein>
    <submittedName>
        <fullName evidence="1">Uncharacterized protein</fullName>
    </submittedName>
</protein>
<dbReference type="PANTHER" id="PTHR16222:SF17">
    <property type="entry name" value="SELENOPROTEIN J"/>
    <property type="match status" value="1"/>
</dbReference>
<reference evidence="1" key="1">
    <citation type="journal article" date="2019" name="bioRxiv">
        <title>The Genome of the Zebra Mussel, Dreissena polymorpha: A Resource for Invasive Species Research.</title>
        <authorList>
            <person name="McCartney M.A."/>
            <person name="Auch B."/>
            <person name="Kono T."/>
            <person name="Mallez S."/>
            <person name="Zhang Y."/>
            <person name="Obille A."/>
            <person name="Becker A."/>
            <person name="Abrahante J.E."/>
            <person name="Garbe J."/>
            <person name="Badalamenti J.P."/>
            <person name="Herman A."/>
            <person name="Mangelson H."/>
            <person name="Liachko I."/>
            <person name="Sullivan S."/>
            <person name="Sone E.D."/>
            <person name="Koren S."/>
            <person name="Silverstein K.A.T."/>
            <person name="Beckman K.B."/>
            <person name="Gohl D.M."/>
        </authorList>
    </citation>
    <scope>NUCLEOTIDE SEQUENCE</scope>
    <source>
        <strain evidence="1">Duluth1</strain>
        <tissue evidence="1">Whole animal</tissue>
    </source>
</reference>
<evidence type="ECO:0000313" key="2">
    <source>
        <dbReference type="Proteomes" id="UP000828390"/>
    </source>
</evidence>
<dbReference type="InterPro" id="IPR036705">
    <property type="entry name" value="Ribosyl_crysJ1_sf"/>
</dbReference>
<dbReference type="SUPFAM" id="SSF101478">
    <property type="entry name" value="ADP-ribosylglycohydrolase"/>
    <property type="match status" value="1"/>
</dbReference>
<keyword evidence="2" id="KW-1185">Reference proteome</keyword>
<dbReference type="Gene3D" id="1.10.4080.10">
    <property type="entry name" value="ADP-ribosylation/Crystallin J1"/>
    <property type="match status" value="1"/>
</dbReference>
<evidence type="ECO:0000313" key="1">
    <source>
        <dbReference type="EMBL" id="KAH3796858.1"/>
    </source>
</evidence>
<proteinExistence type="predicted"/>
<name>A0A9D4FGF9_DREPO</name>
<dbReference type="PANTHER" id="PTHR16222">
    <property type="entry name" value="ADP-RIBOSYLGLYCOHYDROLASE"/>
    <property type="match status" value="1"/>
</dbReference>
<dbReference type="EMBL" id="JAIWYP010000007">
    <property type="protein sequence ID" value="KAH3796858.1"/>
    <property type="molecule type" value="Genomic_DNA"/>
</dbReference>
<reference evidence="1" key="2">
    <citation type="submission" date="2020-11" db="EMBL/GenBank/DDBJ databases">
        <authorList>
            <person name="McCartney M.A."/>
            <person name="Auch B."/>
            <person name="Kono T."/>
            <person name="Mallez S."/>
            <person name="Becker A."/>
            <person name="Gohl D.M."/>
            <person name="Silverstein K.A.T."/>
            <person name="Koren S."/>
            <person name="Bechman K.B."/>
            <person name="Herman A."/>
            <person name="Abrahante J.E."/>
            <person name="Garbe J."/>
        </authorList>
    </citation>
    <scope>NUCLEOTIDE SEQUENCE</scope>
    <source>
        <strain evidence="1">Duluth1</strain>
        <tissue evidence="1">Whole animal</tissue>
    </source>
</reference>
<dbReference type="Pfam" id="PF03747">
    <property type="entry name" value="ADP_ribosyl_GH"/>
    <property type="match status" value="1"/>
</dbReference>
<dbReference type="Proteomes" id="UP000828390">
    <property type="component" value="Unassembled WGS sequence"/>
</dbReference>
<accession>A0A9D4FGF9</accession>
<dbReference type="AlphaFoldDB" id="A0A9D4FGF9"/>
<organism evidence="1 2">
    <name type="scientific">Dreissena polymorpha</name>
    <name type="common">Zebra mussel</name>
    <name type="synonym">Mytilus polymorpha</name>
    <dbReference type="NCBI Taxonomy" id="45954"/>
    <lineage>
        <taxon>Eukaryota</taxon>
        <taxon>Metazoa</taxon>
        <taxon>Spiralia</taxon>
        <taxon>Lophotrochozoa</taxon>
        <taxon>Mollusca</taxon>
        <taxon>Bivalvia</taxon>
        <taxon>Autobranchia</taxon>
        <taxon>Heteroconchia</taxon>
        <taxon>Euheterodonta</taxon>
        <taxon>Imparidentia</taxon>
        <taxon>Neoheterodontei</taxon>
        <taxon>Myida</taxon>
        <taxon>Dreissenoidea</taxon>
        <taxon>Dreissenidae</taxon>
        <taxon>Dreissena</taxon>
    </lineage>
</organism>
<dbReference type="OrthoDB" id="524326at2759"/>
<gene>
    <name evidence="1" type="ORF">DPMN_150433</name>
</gene>
<comment type="caution">
    <text evidence="1">The sequence shown here is derived from an EMBL/GenBank/DDBJ whole genome shotgun (WGS) entry which is preliminary data.</text>
</comment>
<dbReference type="InterPro" id="IPR005502">
    <property type="entry name" value="Ribosyl_crysJ1"/>
</dbReference>
<dbReference type="InterPro" id="IPR050792">
    <property type="entry name" value="ADP-ribosylglycohydrolase"/>
</dbReference>